<accession>A0A645BT83</accession>
<organism evidence="1">
    <name type="scientific">bioreactor metagenome</name>
    <dbReference type="NCBI Taxonomy" id="1076179"/>
    <lineage>
        <taxon>unclassified sequences</taxon>
        <taxon>metagenomes</taxon>
        <taxon>ecological metagenomes</taxon>
    </lineage>
</organism>
<sequence length="215" mass="23673">MDANDLKDTTIVAIPGSLGEKIPGAVLCDAGLLDTLLRQKRLPKNSLDPSQMTYRSSTGELELDRRNTVFRMVTPQCETFILPVKQRGSGNFLSVDNQIGHGVFSALSLDGKALTDSKRILLLHLTDALPTKMKFTDRTMRRLESWGEVPFLARRGEAAISFVGSGFQLYALNSAGKRLAEIPLSVKNGSSNTKLSVFNPFGQVFAYELLRNPKK</sequence>
<dbReference type="AlphaFoldDB" id="A0A645BT83"/>
<name>A0A645BT83_9ZZZZ</name>
<comment type="caution">
    <text evidence="1">The sequence shown here is derived from an EMBL/GenBank/DDBJ whole genome shotgun (WGS) entry which is preliminary data.</text>
</comment>
<proteinExistence type="predicted"/>
<evidence type="ECO:0000313" key="1">
    <source>
        <dbReference type="EMBL" id="MPM68586.1"/>
    </source>
</evidence>
<protein>
    <submittedName>
        <fullName evidence="1">Uncharacterized protein</fullName>
    </submittedName>
</protein>
<dbReference type="EMBL" id="VSSQ01022337">
    <property type="protein sequence ID" value="MPM68586.1"/>
    <property type="molecule type" value="Genomic_DNA"/>
</dbReference>
<reference evidence="1" key="1">
    <citation type="submission" date="2019-08" db="EMBL/GenBank/DDBJ databases">
        <authorList>
            <person name="Kucharzyk K."/>
            <person name="Murdoch R.W."/>
            <person name="Higgins S."/>
            <person name="Loffler F."/>
        </authorList>
    </citation>
    <scope>NUCLEOTIDE SEQUENCE</scope>
</reference>
<gene>
    <name evidence="1" type="ORF">SDC9_115520</name>
</gene>